<evidence type="ECO:0000256" key="11">
    <source>
        <dbReference type="HAMAP-Rule" id="MF_00121"/>
    </source>
</evidence>
<evidence type="ECO:0000256" key="8">
    <source>
        <dbReference type="ARBA" id="ARBA00024799"/>
    </source>
</evidence>
<comment type="catalytic activity">
    <reaction evidence="9 11">
        <text>L-aspartyl-tRNA(Asn) + L-glutamine + ATP + H2O = L-asparaginyl-tRNA(Asn) + L-glutamate + ADP + phosphate + 2 H(+)</text>
        <dbReference type="Rhea" id="RHEA:14513"/>
        <dbReference type="Rhea" id="RHEA-COMP:9674"/>
        <dbReference type="Rhea" id="RHEA-COMP:9677"/>
        <dbReference type="ChEBI" id="CHEBI:15377"/>
        <dbReference type="ChEBI" id="CHEBI:15378"/>
        <dbReference type="ChEBI" id="CHEBI:29985"/>
        <dbReference type="ChEBI" id="CHEBI:30616"/>
        <dbReference type="ChEBI" id="CHEBI:43474"/>
        <dbReference type="ChEBI" id="CHEBI:58359"/>
        <dbReference type="ChEBI" id="CHEBI:78515"/>
        <dbReference type="ChEBI" id="CHEBI:78516"/>
        <dbReference type="ChEBI" id="CHEBI:456216"/>
    </reaction>
</comment>
<dbReference type="Gene3D" id="1.10.150.380">
    <property type="entry name" value="GatB domain, N-terminal subdomain"/>
    <property type="match status" value="1"/>
</dbReference>
<evidence type="ECO:0000313" key="13">
    <source>
        <dbReference type="EMBL" id="UZP75464.1"/>
    </source>
</evidence>
<evidence type="ECO:0000256" key="4">
    <source>
        <dbReference type="ARBA" id="ARBA00022598"/>
    </source>
</evidence>
<dbReference type="Pfam" id="PF02934">
    <property type="entry name" value="GatB_N"/>
    <property type="match status" value="1"/>
</dbReference>
<dbReference type="InterPro" id="IPR023168">
    <property type="entry name" value="GatB_Yqey_C_2"/>
</dbReference>
<dbReference type="HAMAP" id="MF_00121">
    <property type="entry name" value="GatB"/>
    <property type="match status" value="1"/>
</dbReference>
<dbReference type="Proteomes" id="UP001317963">
    <property type="component" value="Chromosome"/>
</dbReference>
<evidence type="ECO:0000313" key="14">
    <source>
        <dbReference type="Proteomes" id="UP001317963"/>
    </source>
</evidence>
<dbReference type="Gene3D" id="1.10.10.410">
    <property type="match status" value="1"/>
</dbReference>
<evidence type="ECO:0000256" key="10">
    <source>
        <dbReference type="ARBA" id="ARBA00047913"/>
    </source>
</evidence>
<dbReference type="PANTHER" id="PTHR11659:SF0">
    <property type="entry name" value="GLUTAMYL-TRNA(GLN) AMIDOTRANSFERASE SUBUNIT B, MITOCHONDRIAL"/>
    <property type="match status" value="1"/>
</dbReference>
<sequence>MRWEKVMGLEVHLQLATQSKIFSSSSTVFGAEPNSHTNPLDMALPGTLPVLNHEAVTKAIVFGLGVGAEIGKVSRFDRKNYFYPDLPKGYQISQFFEPIVKEGVFDVPMPDGSIFPVRILRAHLEEDAGKSVHDAIPGQTAIDLNRAGTPLLEVVTEPDFRTADQVVAYLKALHALVTYLGISDGNMAEGSMRCDVNLSLRLEGEQEYGTRTELKNINSFRFIERAIYVEAERQQDILESGRAVTQETRLFDPDADETRSMRSKEVANDYRYFPDPDLLPVVIDDETIERIRAELPELPTTKRARFAEQLGLSQYDASLLTQDRPTAEFFEAVATKCNNPKSAANWLLGDVSASLNKAGIQLTESKLVAVELADLILRIDDGTLSSKMAKTVFDALWDGETNVDQIIEKNGLKQVSDTGALESIVSDLIAANPAQVEQYRAADEGKQKKLIGFFVGQAMKASKGQANPQMLNQLLKEKLG</sequence>
<evidence type="ECO:0000259" key="12">
    <source>
        <dbReference type="SMART" id="SM00845"/>
    </source>
</evidence>
<dbReference type="EMBL" id="CP036501">
    <property type="protein sequence ID" value="UZP75464.1"/>
    <property type="molecule type" value="Genomic_DNA"/>
</dbReference>
<dbReference type="NCBIfam" id="NF004015">
    <property type="entry name" value="PRK05477.1-5"/>
    <property type="match status" value="1"/>
</dbReference>
<dbReference type="RefSeq" id="WP_279241950.1">
    <property type="nucleotide sequence ID" value="NZ_CP036501.1"/>
</dbReference>
<keyword evidence="5 11" id="KW-0547">Nucleotide-binding</keyword>
<dbReference type="InterPro" id="IPR003789">
    <property type="entry name" value="Asn/Gln_tRNA_amidoTrase-B-like"/>
</dbReference>
<dbReference type="InterPro" id="IPR004413">
    <property type="entry name" value="GatB"/>
</dbReference>
<feature type="domain" description="Asn/Gln amidotransferase" evidence="12">
    <location>
        <begin position="328"/>
        <end position="479"/>
    </location>
</feature>
<dbReference type="NCBIfam" id="NF004012">
    <property type="entry name" value="PRK05477.1-2"/>
    <property type="match status" value="1"/>
</dbReference>
<dbReference type="InterPro" id="IPR017959">
    <property type="entry name" value="Asn/Gln-tRNA_amidoTrfase_suB/E"/>
</dbReference>
<dbReference type="InterPro" id="IPR018027">
    <property type="entry name" value="Asn/Gln_amidotransferase"/>
</dbReference>
<dbReference type="PANTHER" id="PTHR11659">
    <property type="entry name" value="GLUTAMYL-TRNA GLN AMIDOTRANSFERASE SUBUNIT B MITOCHONDRIAL AND PROKARYOTIC PET112-RELATED"/>
    <property type="match status" value="1"/>
</dbReference>
<accession>A0ABY6QA14</accession>
<dbReference type="InterPro" id="IPR006075">
    <property type="entry name" value="Asn/Gln-tRNA_Trfase_suB/E_cat"/>
</dbReference>
<evidence type="ECO:0000256" key="1">
    <source>
        <dbReference type="ARBA" id="ARBA00005306"/>
    </source>
</evidence>
<dbReference type="NCBIfam" id="NF004014">
    <property type="entry name" value="PRK05477.1-4"/>
    <property type="match status" value="1"/>
</dbReference>
<reference evidence="13 14" key="1">
    <citation type="submission" date="2019-02" db="EMBL/GenBank/DDBJ databases">
        <title>Halieaceae_genomes.</title>
        <authorList>
            <person name="Li S.-H."/>
        </authorList>
    </citation>
    <scope>NUCLEOTIDE SEQUENCE [LARGE SCALE GENOMIC DNA]</scope>
    <source>
        <strain evidence="13 14">JH123</strain>
    </source>
</reference>
<proteinExistence type="inferred from homology"/>
<dbReference type="InterPro" id="IPR014746">
    <property type="entry name" value="Gln_synth/guanido_kin_cat_dom"/>
</dbReference>
<dbReference type="InterPro" id="IPR042114">
    <property type="entry name" value="GatB_C_1"/>
</dbReference>
<evidence type="ECO:0000256" key="5">
    <source>
        <dbReference type="ARBA" id="ARBA00022741"/>
    </source>
</evidence>
<dbReference type="EC" id="6.3.5.-" evidence="11"/>
<dbReference type="PROSITE" id="PS01234">
    <property type="entry name" value="GATB"/>
    <property type="match status" value="1"/>
</dbReference>
<dbReference type="SUPFAM" id="SSF89095">
    <property type="entry name" value="GatB/YqeY motif"/>
    <property type="match status" value="1"/>
</dbReference>
<dbReference type="InterPro" id="IPR017958">
    <property type="entry name" value="Gln-tRNA_amidoTrfase_suB_CS"/>
</dbReference>
<dbReference type="NCBIfam" id="TIGR00133">
    <property type="entry name" value="gatB"/>
    <property type="match status" value="1"/>
</dbReference>
<comment type="similarity">
    <text evidence="1 11">Belongs to the GatB/GatE family. GatB subfamily.</text>
</comment>
<comment type="catalytic activity">
    <reaction evidence="10 11">
        <text>L-glutamyl-tRNA(Gln) + L-glutamine + ATP + H2O = L-glutaminyl-tRNA(Gln) + L-glutamate + ADP + phosphate + H(+)</text>
        <dbReference type="Rhea" id="RHEA:17521"/>
        <dbReference type="Rhea" id="RHEA-COMP:9681"/>
        <dbReference type="Rhea" id="RHEA-COMP:9684"/>
        <dbReference type="ChEBI" id="CHEBI:15377"/>
        <dbReference type="ChEBI" id="CHEBI:15378"/>
        <dbReference type="ChEBI" id="CHEBI:29985"/>
        <dbReference type="ChEBI" id="CHEBI:30616"/>
        <dbReference type="ChEBI" id="CHEBI:43474"/>
        <dbReference type="ChEBI" id="CHEBI:58359"/>
        <dbReference type="ChEBI" id="CHEBI:78520"/>
        <dbReference type="ChEBI" id="CHEBI:78521"/>
        <dbReference type="ChEBI" id="CHEBI:456216"/>
    </reaction>
</comment>
<evidence type="ECO:0000256" key="6">
    <source>
        <dbReference type="ARBA" id="ARBA00022840"/>
    </source>
</evidence>
<evidence type="ECO:0000256" key="7">
    <source>
        <dbReference type="ARBA" id="ARBA00022917"/>
    </source>
</evidence>
<keyword evidence="6 11" id="KW-0067">ATP-binding</keyword>
<protein>
    <recommendedName>
        <fullName evidence="3 11">Aspartyl/glutamyl-tRNA(Asn/Gln) amidotransferase subunit B</fullName>
        <shortName evidence="11">Asp/Glu-ADT subunit B</shortName>
        <ecNumber evidence="11">6.3.5.-</ecNumber>
    </recommendedName>
</protein>
<evidence type="ECO:0000256" key="3">
    <source>
        <dbReference type="ARBA" id="ARBA00016923"/>
    </source>
</evidence>
<keyword evidence="14" id="KW-1185">Reference proteome</keyword>
<comment type="function">
    <text evidence="8 11">Allows the formation of correctly charged Asn-tRNA(Asn) or Gln-tRNA(Gln) through the transamidation of misacylated Asp-tRNA(Asn) or Glu-tRNA(Gln) in organisms which lack either or both of asparaginyl-tRNA or glutaminyl-tRNA synthetases. The reaction takes place in the presence of glutamine and ATP through an activated phospho-Asp-tRNA(Asn) or phospho-Glu-tRNA(Gln).</text>
</comment>
<dbReference type="Pfam" id="PF02637">
    <property type="entry name" value="GatB_Yqey"/>
    <property type="match status" value="1"/>
</dbReference>
<keyword evidence="4 11" id="KW-0436">Ligase</keyword>
<name>A0ABY6QA14_9GAMM</name>
<organism evidence="13 14">
    <name type="scientific">Candidatus Paraluminiphilus aquimaris</name>
    <dbReference type="NCBI Taxonomy" id="2518994"/>
    <lineage>
        <taxon>Bacteria</taxon>
        <taxon>Pseudomonadati</taxon>
        <taxon>Pseudomonadota</taxon>
        <taxon>Gammaproteobacteria</taxon>
        <taxon>Cellvibrionales</taxon>
        <taxon>Halieaceae</taxon>
        <taxon>Candidatus Paraluminiphilus</taxon>
    </lineage>
</organism>
<comment type="subunit">
    <text evidence="2 11">Heterotrimer of A, B and C subunits.</text>
</comment>
<keyword evidence="7 11" id="KW-0648">Protein biosynthesis</keyword>
<dbReference type="SMART" id="SM00845">
    <property type="entry name" value="GatB_Yqey"/>
    <property type="match status" value="1"/>
</dbReference>
<gene>
    <name evidence="11 13" type="primary">gatB</name>
    <name evidence="13" type="ORF">E0F26_12260</name>
</gene>
<evidence type="ECO:0000256" key="2">
    <source>
        <dbReference type="ARBA" id="ARBA00011123"/>
    </source>
</evidence>
<dbReference type="SUPFAM" id="SSF55931">
    <property type="entry name" value="Glutamine synthetase/guanido kinase"/>
    <property type="match status" value="1"/>
</dbReference>
<evidence type="ECO:0000256" key="9">
    <source>
        <dbReference type="ARBA" id="ARBA00047380"/>
    </source>
</evidence>